<accession>A0A8T0GC99</accession>
<dbReference type="AlphaFoldDB" id="A0A8T0GC99"/>
<protein>
    <submittedName>
        <fullName evidence="1">Uncharacterized protein</fullName>
    </submittedName>
</protein>
<gene>
    <name evidence="1" type="ORF">KC19_12G171300</name>
</gene>
<reference evidence="1" key="1">
    <citation type="submission" date="2020-06" db="EMBL/GenBank/DDBJ databases">
        <title>WGS assembly of Ceratodon purpureus strain R40.</title>
        <authorList>
            <person name="Carey S.B."/>
            <person name="Jenkins J."/>
            <person name="Shu S."/>
            <person name="Lovell J.T."/>
            <person name="Sreedasyam A."/>
            <person name="Maumus F."/>
            <person name="Tiley G.P."/>
            <person name="Fernandez-Pozo N."/>
            <person name="Barry K."/>
            <person name="Chen C."/>
            <person name="Wang M."/>
            <person name="Lipzen A."/>
            <person name="Daum C."/>
            <person name="Saski C.A."/>
            <person name="Payton A.C."/>
            <person name="Mcbreen J.C."/>
            <person name="Conrad R.E."/>
            <person name="Kollar L.M."/>
            <person name="Olsson S."/>
            <person name="Huttunen S."/>
            <person name="Landis J.B."/>
            <person name="Wickett N.J."/>
            <person name="Johnson M.G."/>
            <person name="Rensing S.A."/>
            <person name="Grimwood J."/>
            <person name="Schmutz J."/>
            <person name="Mcdaniel S.F."/>
        </authorList>
    </citation>
    <scope>NUCLEOTIDE SEQUENCE</scope>
    <source>
        <strain evidence="1">R40</strain>
    </source>
</reference>
<sequence>MYFSREANIITFIFHYVRACVHAICAFFELRLSQFHSFPSSLVRENASRTSSSSSYNPIKYIHSNTKKSTIYMKIRMKASAVKQNQRFQKSIPSLLEIIRNTQ</sequence>
<proteinExistence type="predicted"/>
<evidence type="ECO:0000313" key="2">
    <source>
        <dbReference type="Proteomes" id="UP000822688"/>
    </source>
</evidence>
<organism evidence="1 2">
    <name type="scientific">Ceratodon purpureus</name>
    <name type="common">Fire moss</name>
    <name type="synonym">Dicranum purpureum</name>
    <dbReference type="NCBI Taxonomy" id="3225"/>
    <lineage>
        <taxon>Eukaryota</taxon>
        <taxon>Viridiplantae</taxon>
        <taxon>Streptophyta</taxon>
        <taxon>Embryophyta</taxon>
        <taxon>Bryophyta</taxon>
        <taxon>Bryophytina</taxon>
        <taxon>Bryopsida</taxon>
        <taxon>Dicranidae</taxon>
        <taxon>Pseudoditrichales</taxon>
        <taxon>Ditrichaceae</taxon>
        <taxon>Ceratodon</taxon>
    </lineage>
</organism>
<name>A0A8T0GC99_CERPU</name>
<comment type="caution">
    <text evidence="1">The sequence shown here is derived from an EMBL/GenBank/DDBJ whole genome shotgun (WGS) entry which is preliminary data.</text>
</comment>
<keyword evidence="2" id="KW-1185">Reference proteome</keyword>
<dbReference type="EMBL" id="CM026433">
    <property type="protein sequence ID" value="KAG0555468.1"/>
    <property type="molecule type" value="Genomic_DNA"/>
</dbReference>
<dbReference type="Proteomes" id="UP000822688">
    <property type="component" value="Chromosome 12"/>
</dbReference>
<evidence type="ECO:0000313" key="1">
    <source>
        <dbReference type="EMBL" id="KAG0555468.1"/>
    </source>
</evidence>